<evidence type="ECO:0000313" key="1">
    <source>
        <dbReference type="EMBL" id="NID15428.1"/>
    </source>
</evidence>
<gene>
    <name evidence="1" type="ORF">HBF32_08130</name>
</gene>
<accession>A0A7X5QU20</accession>
<dbReference type="AlphaFoldDB" id="A0A7X5QU20"/>
<protein>
    <submittedName>
        <fullName evidence="1">Uncharacterized protein</fullName>
    </submittedName>
</protein>
<name>A0A7X5QU20_9GAMM</name>
<organism evidence="1 2">
    <name type="scientific">Luteibacter yeojuensis</name>
    <dbReference type="NCBI Taxonomy" id="345309"/>
    <lineage>
        <taxon>Bacteria</taxon>
        <taxon>Pseudomonadati</taxon>
        <taxon>Pseudomonadota</taxon>
        <taxon>Gammaproteobacteria</taxon>
        <taxon>Lysobacterales</taxon>
        <taxon>Rhodanobacteraceae</taxon>
        <taxon>Luteibacter</taxon>
    </lineage>
</organism>
<dbReference type="Proteomes" id="UP000518878">
    <property type="component" value="Unassembled WGS sequence"/>
</dbReference>
<dbReference type="RefSeq" id="WP_166699173.1">
    <property type="nucleotide sequence ID" value="NZ_JAAQTL010000001.1"/>
</dbReference>
<keyword evidence="2" id="KW-1185">Reference proteome</keyword>
<sequence length="62" mass="7193">MDLPIRPKPSNAHKPRIKPIRDENGFTRYEVSRGDSIFVQSWTFNGAWKWAVIYAKQQAAFA</sequence>
<comment type="caution">
    <text evidence="1">The sequence shown here is derived from an EMBL/GenBank/DDBJ whole genome shotgun (WGS) entry which is preliminary data.</text>
</comment>
<reference evidence="1 2" key="1">
    <citation type="journal article" date="2006" name="Int. J. Syst. Evol. Microbiol.">
        <title>Dyella yeojuensis sp. nov., isolated from greenhouse soil in Korea.</title>
        <authorList>
            <person name="Kim B.Y."/>
            <person name="Weon H.Y."/>
            <person name="Lee K.H."/>
            <person name="Seok S.J."/>
            <person name="Kwon S.W."/>
            <person name="Go S.J."/>
            <person name="Stackebrandt E."/>
        </authorList>
    </citation>
    <scope>NUCLEOTIDE SEQUENCE [LARGE SCALE GENOMIC DNA]</scope>
    <source>
        <strain evidence="1 2">DSM 17673</strain>
    </source>
</reference>
<dbReference type="EMBL" id="JAAQTL010000001">
    <property type="protein sequence ID" value="NID15428.1"/>
    <property type="molecule type" value="Genomic_DNA"/>
</dbReference>
<evidence type="ECO:0000313" key="2">
    <source>
        <dbReference type="Proteomes" id="UP000518878"/>
    </source>
</evidence>
<proteinExistence type="predicted"/>